<gene>
    <name evidence="3" type="ORF">ABVT11_10010</name>
</gene>
<dbReference type="PANTHER" id="PTHR37957:SF1">
    <property type="entry name" value="PHYTASE-LIKE DOMAIN-CONTAINING PROTEIN"/>
    <property type="match status" value="1"/>
</dbReference>
<comment type="caution">
    <text evidence="3">The sequence shown here is derived from an EMBL/GenBank/DDBJ whole genome shotgun (WGS) entry which is preliminary data.</text>
</comment>
<keyword evidence="1" id="KW-0732">Signal</keyword>
<feature type="chain" id="PRO_5046396413" evidence="1">
    <location>
        <begin position="21"/>
        <end position="469"/>
    </location>
</feature>
<dbReference type="Pfam" id="PF13449">
    <property type="entry name" value="Phytase-like"/>
    <property type="match status" value="1"/>
</dbReference>
<reference evidence="3 4" key="1">
    <citation type="submission" date="2024-07" db="EMBL/GenBank/DDBJ databases">
        <title>Uliginosibacterium paludis KCTC:42655.</title>
        <authorList>
            <person name="Kim M.K."/>
        </authorList>
    </citation>
    <scope>NUCLEOTIDE SEQUENCE [LARGE SCALE GENOMIC DNA]</scope>
    <source>
        <strain evidence="3 4">KCTC 42655</strain>
    </source>
</reference>
<protein>
    <submittedName>
        <fullName evidence="3">Esterase-like activity of phytase family protein</fullName>
    </submittedName>
</protein>
<sequence length="469" mass="50265">MSHLPPPLRLLGLATLAALAGCALSPRAPDALDPLQGKAFEHVPLTHPVVASVDRYEVRLPARERLPYTGKFASAFGGSLPYAPGSGLSFNKTEADGSLLFWGIGDRGPNGDSPDVDVHGRRQASKVFLAPDFVPRIAEIRVRPGQQAEVVRSIPLNYGGTPASGLPLKPGQTGSTGEIALDDRLRPLPFSAVGIDPESLRTDRAGHFWIVDEYGPFLTEADARGNVLRQYAPGKGLPAILASRQPNRGFEGLAITPSGRLYAAVQSTLDVDGKTRNSARFIRLLELDPATGATRQFAWPVDFDHFARAGDEKLGDIVAIDDTRFAVIDQGMGRKGMRNAIYLIDIAAADDISALNTPAGKPLEYATAGELAGVRMLRPRPLVDLRELGWTAEKSEGLALIPGGFAVINDNDFGLSTKVSGSKGEKASAYTVRDGRLDNDGELSVVPNGEPTTLWLIRLRRPIAESFVK</sequence>
<name>A0ABV2CQI3_9RHOO</name>
<dbReference type="PANTHER" id="PTHR37957">
    <property type="entry name" value="BLR7070 PROTEIN"/>
    <property type="match status" value="1"/>
</dbReference>
<dbReference type="SUPFAM" id="SSF63829">
    <property type="entry name" value="Calcium-dependent phosphotriesterase"/>
    <property type="match status" value="1"/>
</dbReference>
<dbReference type="Proteomes" id="UP001548590">
    <property type="component" value="Unassembled WGS sequence"/>
</dbReference>
<dbReference type="RefSeq" id="WP_345923699.1">
    <property type="nucleotide sequence ID" value="NZ_JBDIVF010000001.1"/>
</dbReference>
<evidence type="ECO:0000313" key="4">
    <source>
        <dbReference type="Proteomes" id="UP001548590"/>
    </source>
</evidence>
<evidence type="ECO:0000313" key="3">
    <source>
        <dbReference type="EMBL" id="MET1490162.1"/>
    </source>
</evidence>
<evidence type="ECO:0000256" key="1">
    <source>
        <dbReference type="SAM" id="SignalP"/>
    </source>
</evidence>
<evidence type="ECO:0000259" key="2">
    <source>
        <dbReference type="Pfam" id="PF13449"/>
    </source>
</evidence>
<feature type="signal peptide" evidence="1">
    <location>
        <begin position="1"/>
        <end position="20"/>
    </location>
</feature>
<dbReference type="InterPro" id="IPR027372">
    <property type="entry name" value="Phytase-like_dom"/>
</dbReference>
<proteinExistence type="predicted"/>
<keyword evidence="4" id="KW-1185">Reference proteome</keyword>
<organism evidence="3 4">
    <name type="scientific">Uliginosibacterium paludis</name>
    <dbReference type="NCBI Taxonomy" id="1615952"/>
    <lineage>
        <taxon>Bacteria</taxon>
        <taxon>Pseudomonadati</taxon>
        <taxon>Pseudomonadota</taxon>
        <taxon>Betaproteobacteria</taxon>
        <taxon>Rhodocyclales</taxon>
        <taxon>Zoogloeaceae</taxon>
        <taxon>Uliginosibacterium</taxon>
    </lineage>
</organism>
<dbReference type="EMBL" id="JBEWLZ010000004">
    <property type="protein sequence ID" value="MET1490162.1"/>
    <property type="molecule type" value="Genomic_DNA"/>
</dbReference>
<feature type="domain" description="Phytase-like" evidence="2">
    <location>
        <begin position="187"/>
        <end position="413"/>
    </location>
</feature>
<accession>A0ABV2CQI3</accession>